<evidence type="ECO:0000313" key="2">
    <source>
        <dbReference type="EMBL" id="MEO3715897.1"/>
    </source>
</evidence>
<sequence>MQAADSDRDALGFFSRSVYADFCRKGQLFVAVEIDGRGETYAGHLLFDLRFPKAHVRQIYVPKANRGRNIGRALLDALKSMSTEAQFISIHARVAEDLKDANVFWEAQGFYAQRVEPGGASRNRMIVVRAHELDTPQLFAPSGISAVDPLGLDALECGGKPLYLLDLNVLFDLGPRRLRHELAMSVFRAERIRACSLAISSEIETELRRTAHDGKTDPMLSFAGTLAKFSTPPDDEWGRLSPMLAEIVFPLRQASGSLSANDRSDLLHLATAIYHGLPGLITSDGRILERARELRRRFGVDAISPELFQVAPDHTASPVAHEAHSADIIEVQLASAGDATAVRSLLTSLGLDTATQVNEWAATEAGSSACLRHVARCNGVVAGYLVLPTSVRGQEIRAFAAVDENQRDAHEIAQTLLRHVLSIVKPGHVGRVRLSCPPRQATLREVAATFGYVASSSTSDDLQKIVVKGRMTERNWDAGRDALAAVCKLSLPDTPPPFRHVDQQISVIRPDGQKVLVPLFKLESLLAPMLMCLPGRAGVMVPLRKQFEEHLLADSPQDSFLPRGKAQLAPLRHYLSDKKTLKNYSRGDLMFFYEPLKNGGAGAVVAVGRVLRAYLRDESAMQADDLAPSVLDSSQLSTIGVAKTKTITVFDNVLRLPRPVPLHELRALNCGEACQLITCQRLSSEQVQAILEKGL</sequence>
<name>A0ABV0GLB3_9BURK</name>
<evidence type="ECO:0000313" key="3">
    <source>
        <dbReference type="Proteomes" id="UP001462640"/>
    </source>
</evidence>
<dbReference type="Proteomes" id="UP001462640">
    <property type="component" value="Unassembled WGS sequence"/>
</dbReference>
<dbReference type="SUPFAM" id="SSF88723">
    <property type="entry name" value="PIN domain-like"/>
    <property type="match status" value="1"/>
</dbReference>
<dbReference type="Gene3D" id="3.40.630.30">
    <property type="match status" value="1"/>
</dbReference>
<dbReference type="SUPFAM" id="SSF55729">
    <property type="entry name" value="Acyl-CoA N-acyltransferases (Nat)"/>
    <property type="match status" value="1"/>
</dbReference>
<dbReference type="SUPFAM" id="SSF88697">
    <property type="entry name" value="PUA domain-like"/>
    <property type="match status" value="1"/>
</dbReference>
<dbReference type="Pfam" id="PF01878">
    <property type="entry name" value="EVE"/>
    <property type="match status" value="1"/>
</dbReference>
<proteinExistence type="predicted"/>
<dbReference type="EMBL" id="JBDPZC010000023">
    <property type="protein sequence ID" value="MEO3715897.1"/>
    <property type="molecule type" value="Genomic_DNA"/>
</dbReference>
<protein>
    <submittedName>
        <fullName evidence="2">GNAT family N-acetyltransferase</fullName>
    </submittedName>
</protein>
<accession>A0ABV0GLB3</accession>
<keyword evidence="3" id="KW-1185">Reference proteome</keyword>
<comment type="caution">
    <text evidence="2">The sequence shown here is derived from an EMBL/GenBank/DDBJ whole genome shotgun (WGS) entry which is preliminary data.</text>
</comment>
<feature type="domain" description="N-acetyltransferase" evidence="1">
    <location>
        <begin position="1"/>
        <end position="134"/>
    </location>
</feature>
<dbReference type="InterPro" id="IPR016181">
    <property type="entry name" value="Acyl_CoA_acyltransferase"/>
</dbReference>
<reference evidence="2 3" key="1">
    <citation type="submission" date="2024-05" db="EMBL/GenBank/DDBJ databases">
        <title>Roseateles sp. 2.12 16S ribosomal RNA gene Genome sequencing and assembly.</title>
        <authorList>
            <person name="Woo H."/>
        </authorList>
    </citation>
    <scope>NUCLEOTIDE SEQUENCE [LARGE SCALE GENOMIC DNA]</scope>
    <source>
        <strain evidence="2 3">2.12</strain>
    </source>
</reference>
<gene>
    <name evidence="2" type="ORF">ABDJ40_24245</name>
</gene>
<organism evidence="2 3">
    <name type="scientific">Roseateles flavus</name>
    <dbReference type="NCBI Taxonomy" id="3149041"/>
    <lineage>
        <taxon>Bacteria</taxon>
        <taxon>Pseudomonadati</taxon>
        <taxon>Pseudomonadota</taxon>
        <taxon>Betaproteobacteria</taxon>
        <taxon>Burkholderiales</taxon>
        <taxon>Sphaerotilaceae</taxon>
        <taxon>Roseateles</taxon>
    </lineage>
</organism>
<dbReference type="Gene3D" id="3.10.590.10">
    <property type="entry name" value="ph1033 like domains"/>
    <property type="match status" value="1"/>
</dbReference>
<dbReference type="PROSITE" id="PS51186">
    <property type="entry name" value="GNAT"/>
    <property type="match status" value="1"/>
</dbReference>
<dbReference type="InterPro" id="IPR002740">
    <property type="entry name" value="EVE_domain"/>
</dbReference>
<dbReference type="RefSeq" id="WP_347613640.1">
    <property type="nucleotide sequence ID" value="NZ_JBDPZC010000023.1"/>
</dbReference>
<dbReference type="Pfam" id="PF00583">
    <property type="entry name" value="Acetyltransf_1"/>
    <property type="match status" value="1"/>
</dbReference>
<evidence type="ECO:0000259" key="1">
    <source>
        <dbReference type="PROSITE" id="PS51186"/>
    </source>
</evidence>
<dbReference type="InterPro" id="IPR015947">
    <property type="entry name" value="PUA-like_sf"/>
</dbReference>
<dbReference type="InterPro" id="IPR000182">
    <property type="entry name" value="GNAT_dom"/>
</dbReference>
<dbReference type="InterPro" id="IPR029060">
    <property type="entry name" value="PIN-like_dom_sf"/>
</dbReference>